<evidence type="ECO:0000256" key="8">
    <source>
        <dbReference type="SAM" id="Phobius"/>
    </source>
</evidence>
<evidence type="ECO:0000313" key="10">
    <source>
        <dbReference type="EMBL" id="QEO14717.1"/>
    </source>
</evidence>
<comment type="subcellular location">
    <subcellularLocation>
        <location evidence="1">Cell membrane</location>
        <topology evidence="1">Multi-pass membrane protein</topology>
    </subcellularLocation>
</comment>
<gene>
    <name evidence="10" type="ORF">FLP10_10080</name>
</gene>
<feature type="transmembrane region" description="Helical" evidence="8">
    <location>
        <begin position="266"/>
        <end position="287"/>
    </location>
</feature>
<dbReference type="KEGG" id="ail:FLP10_10080"/>
<evidence type="ECO:0000256" key="6">
    <source>
        <dbReference type="ARBA" id="ARBA00023136"/>
    </source>
</evidence>
<feature type="transmembrane region" description="Helical" evidence="8">
    <location>
        <begin position="559"/>
        <end position="583"/>
    </location>
</feature>
<evidence type="ECO:0000313" key="11">
    <source>
        <dbReference type="Proteomes" id="UP000324678"/>
    </source>
</evidence>
<evidence type="ECO:0000256" key="3">
    <source>
        <dbReference type="ARBA" id="ARBA00022475"/>
    </source>
</evidence>
<feature type="compositionally biased region" description="Basic and acidic residues" evidence="7">
    <location>
        <begin position="719"/>
        <end position="731"/>
    </location>
</feature>
<feature type="transmembrane region" description="Helical" evidence="8">
    <location>
        <begin position="595"/>
        <end position="615"/>
    </location>
</feature>
<comment type="similarity">
    <text evidence="2">Belongs to the resistance-nodulation-cell division (RND) (TC 2.A.6) family. MmpL subfamily.</text>
</comment>
<sequence length="737" mass="76895">MRTLRVVLPAVVILAWLTLAAVGGPFFGRISEVASNDQSTYLPRSAEATQVSELRDDFLGEATGRPAIVVVERDGGLTDDDLAWTQDLADRLADLDGVDQVSPPIPSDDGEAAELVASTSGEVDETVAAMREASDDDRPEGLGVWVTGPAGFTADLVEAFAGIDGFLLVVAFSAVFLILLVVYRSPLLPIVVLATALIALTGAIVAVWWLAKVGAIDVNSQVQGILFILVIGAATDYSLLYIARYREALRDHESRWDATRLALRRSVAPIVASGGTVMAGLLCMLLSELNSNRALGPVAAVGIVFALAATLTLLPATMLAIGRAAFWPRRPKYGDPQPDFTAPDAKGFWPGVARLVSRHARAVWLVTTGALLAAGLGIVVLDADGVPQSDVILGQSDGRDGQRVIGEHFPAGAGSPALVVGADDDLTALADAARDVEGVSDVVAVSSNSPTGTMPAGTDAPPFPIPTLVPLEPTVVDGQVMLQATLEDAPDSDAAEQAVLDLRDAVRAIDPDALVGGYTATMLDSDAASIHDRTVIIPLVLAVILVILMLLLRSILAPILLVASVIVSFAAALGVASLVFLAFGSPGADPAVPLYGFVFLVALGIDYNIFLMTRVREEAAHLGTRPGILRGLTVTGGVITSAGIVLAATFAALAVIPVLFLVQIAFIVAFGVLLDTLVVRSLLIPALSYDIGPAIWWPSKLWRDERAGRGGADAPQHSHGRDAAHGRHASEASDPLV</sequence>
<keyword evidence="6 8" id="KW-0472">Membrane</keyword>
<feature type="transmembrane region" description="Helical" evidence="8">
    <location>
        <begin position="165"/>
        <end position="183"/>
    </location>
</feature>
<feature type="transmembrane region" description="Helical" evidence="8">
    <location>
        <begin position="654"/>
        <end position="674"/>
    </location>
</feature>
<feature type="transmembrane region" description="Helical" evidence="8">
    <location>
        <begin position="535"/>
        <end position="552"/>
    </location>
</feature>
<name>A0A5C1YI56_9MICO</name>
<reference evidence="10 11" key="1">
    <citation type="submission" date="2019-09" db="EMBL/GenBank/DDBJ databases">
        <title>Genome sequencing of strain KACC 19306.</title>
        <authorList>
            <person name="Heo J."/>
            <person name="Kim S.-J."/>
            <person name="Kim J.-S."/>
            <person name="Hong S.-B."/>
            <person name="Kwon S.-W."/>
        </authorList>
    </citation>
    <scope>NUCLEOTIDE SEQUENCE [LARGE SCALE GENOMIC DNA]</scope>
    <source>
        <strain evidence="10 11">KACC 19306</strain>
    </source>
</reference>
<dbReference type="Proteomes" id="UP000324678">
    <property type="component" value="Chromosome"/>
</dbReference>
<accession>A0A5C1YI56</accession>
<dbReference type="InterPro" id="IPR050545">
    <property type="entry name" value="Mycobact_MmpL"/>
</dbReference>
<feature type="transmembrane region" description="Helical" evidence="8">
    <location>
        <begin position="223"/>
        <end position="245"/>
    </location>
</feature>
<evidence type="ECO:0000256" key="1">
    <source>
        <dbReference type="ARBA" id="ARBA00004651"/>
    </source>
</evidence>
<evidence type="ECO:0000256" key="4">
    <source>
        <dbReference type="ARBA" id="ARBA00022692"/>
    </source>
</evidence>
<feature type="transmembrane region" description="Helical" evidence="8">
    <location>
        <begin position="627"/>
        <end position="648"/>
    </location>
</feature>
<dbReference type="PROSITE" id="PS50156">
    <property type="entry name" value="SSD"/>
    <property type="match status" value="1"/>
</dbReference>
<dbReference type="GO" id="GO:0005886">
    <property type="term" value="C:plasma membrane"/>
    <property type="evidence" value="ECO:0007669"/>
    <property type="project" value="UniProtKB-SubCell"/>
</dbReference>
<feature type="transmembrane region" description="Helical" evidence="8">
    <location>
        <begin position="362"/>
        <end position="381"/>
    </location>
</feature>
<dbReference type="InterPro" id="IPR000731">
    <property type="entry name" value="SSD"/>
</dbReference>
<feature type="transmembrane region" description="Helical" evidence="8">
    <location>
        <begin position="299"/>
        <end position="322"/>
    </location>
</feature>
<dbReference type="InterPro" id="IPR004869">
    <property type="entry name" value="MMPL_dom"/>
</dbReference>
<evidence type="ECO:0000259" key="9">
    <source>
        <dbReference type="PROSITE" id="PS50156"/>
    </source>
</evidence>
<evidence type="ECO:0000256" key="5">
    <source>
        <dbReference type="ARBA" id="ARBA00022989"/>
    </source>
</evidence>
<keyword evidence="5 8" id="KW-1133">Transmembrane helix</keyword>
<dbReference type="PANTHER" id="PTHR33406">
    <property type="entry name" value="MEMBRANE PROTEIN MJ1562-RELATED"/>
    <property type="match status" value="1"/>
</dbReference>
<organism evidence="10 11">
    <name type="scientific">Agromyces intestinalis</name>
    <dbReference type="NCBI Taxonomy" id="2592652"/>
    <lineage>
        <taxon>Bacteria</taxon>
        <taxon>Bacillati</taxon>
        <taxon>Actinomycetota</taxon>
        <taxon>Actinomycetes</taxon>
        <taxon>Micrococcales</taxon>
        <taxon>Microbacteriaceae</taxon>
        <taxon>Agromyces</taxon>
    </lineage>
</organism>
<evidence type="ECO:0000256" key="7">
    <source>
        <dbReference type="SAM" id="MobiDB-lite"/>
    </source>
</evidence>
<dbReference type="Gene3D" id="1.20.1640.10">
    <property type="entry name" value="Multidrug efflux transporter AcrB transmembrane domain"/>
    <property type="match status" value="2"/>
</dbReference>
<dbReference type="SUPFAM" id="SSF82866">
    <property type="entry name" value="Multidrug efflux transporter AcrB transmembrane domain"/>
    <property type="match status" value="2"/>
</dbReference>
<keyword evidence="11" id="KW-1185">Reference proteome</keyword>
<protein>
    <submittedName>
        <fullName evidence="10">MMPL family transporter</fullName>
    </submittedName>
</protein>
<dbReference type="PANTHER" id="PTHR33406:SF6">
    <property type="entry name" value="MEMBRANE PROTEIN YDGH-RELATED"/>
    <property type="match status" value="1"/>
</dbReference>
<keyword evidence="3" id="KW-1003">Cell membrane</keyword>
<dbReference type="OrthoDB" id="2365435at2"/>
<feature type="transmembrane region" description="Helical" evidence="8">
    <location>
        <begin position="190"/>
        <end position="211"/>
    </location>
</feature>
<feature type="domain" description="SSD" evidence="9">
    <location>
        <begin position="562"/>
        <end position="689"/>
    </location>
</feature>
<keyword evidence="4 8" id="KW-0812">Transmembrane</keyword>
<dbReference type="EMBL" id="CP043505">
    <property type="protein sequence ID" value="QEO14717.1"/>
    <property type="molecule type" value="Genomic_DNA"/>
</dbReference>
<feature type="region of interest" description="Disordered" evidence="7">
    <location>
        <begin position="707"/>
        <end position="737"/>
    </location>
</feature>
<dbReference type="Pfam" id="PF03176">
    <property type="entry name" value="MMPL"/>
    <property type="match status" value="2"/>
</dbReference>
<dbReference type="AlphaFoldDB" id="A0A5C1YI56"/>
<proteinExistence type="inferred from homology"/>
<dbReference type="RefSeq" id="WP_149160736.1">
    <property type="nucleotide sequence ID" value="NZ_CP043505.1"/>
</dbReference>
<evidence type="ECO:0000256" key="2">
    <source>
        <dbReference type="ARBA" id="ARBA00010157"/>
    </source>
</evidence>